<comment type="caution">
    <text evidence="1">The sequence shown here is derived from an EMBL/GenBank/DDBJ whole genome shotgun (WGS) entry which is preliminary data.</text>
</comment>
<evidence type="ECO:0000313" key="1">
    <source>
        <dbReference type="EMBL" id="TGJ75439.1"/>
    </source>
</evidence>
<accession>A0A4Z0XVJ1</accession>
<dbReference type="SUPFAM" id="SSF56784">
    <property type="entry name" value="HAD-like"/>
    <property type="match status" value="1"/>
</dbReference>
<dbReference type="OrthoDB" id="9787572at2"/>
<dbReference type="InterPro" id="IPR023214">
    <property type="entry name" value="HAD_sf"/>
</dbReference>
<dbReference type="Pfam" id="PF00702">
    <property type="entry name" value="Hydrolase"/>
    <property type="match status" value="1"/>
</dbReference>
<dbReference type="Gene3D" id="3.40.50.1000">
    <property type="entry name" value="HAD superfamily/HAD-like"/>
    <property type="match status" value="1"/>
</dbReference>
<dbReference type="GO" id="GO:0008962">
    <property type="term" value="F:phosphatidylglycerophosphatase activity"/>
    <property type="evidence" value="ECO:0007669"/>
    <property type="project" value="InterPro"/>
</dbReference>
<dbReference type="AlphaFoldDB" id="A0A4Z0XVJ1"/>
<dbReference type="RefSeq" id="WP_135661070.1">
    <property type="nucleotide sequence ID" value="NZ_SRMQ01000017.1"/>
</dbReference>
<sequence>MALFLPTTAVDKVLDITPELIRAMKARAIILDVDNTLAVHGSQEPFEGTIEWTRTMLENGIDIIIMSNNFKRRVAPFAAKYGLPFMYLSLKPLPLAYHRAIRRMGVKHSEVVVVGDQVFTDVIGANLSFMKSILLVPTGKEQSISFAIRRFLETPIRYIVKATKRGKEYFE</sequence>
<name>A0A4Z0XVJ1_9FIRM</name>
<dbReference type="InterPro" id="IPR006549">
    <property type="entry name" value="HAD-SF_hydro_IIIA"/>
</dbReference>
<reference evidence="1 2" key="1">
    <citation type="submission" date="2019-04" db="EMBL/GenBank/DDBJ databases">
        <authorList>
            <person name="Poehlein A."/>
            <person name="Bengelsdorf F.R."/>
            <person name="Duerre P."/>
            <person name="Daniel R."/>
        </authorList>
    </citation>
    <scope>NUCLEOTIDE SEQUENCE [LARGE SCALE GENOMIC DNA]</scope>
    <source>
        <strain evidence="1 2">BS-1</strain>
    </source>
</reference>
<dbReference type="InterPro" id="IPR010021">
    <property type="entry name" value="PGPP1/Gep4"/>
</dbReference>
<organism evidence="1 2">
    <name type="scientific">Caproiciproducens galactitolivorans</name>
    <dbReference type="NCBI Taxonomy" id="642589"/>
    <lineage>
        <taxon>Bacteria</taxon>
        <taxon>Bacillati</taxon>
        <taxon>Bacillota</taxon>
        <taxon>Clostridia</taxon>
        <taxon>Eubacteriales</taxon>
        <taxon>Acutalibacteraceae</taxon>
        <taxon>Caproiciproducens</taxon>
    </lineage>
</organism>
<dbReference type="EMBL" id="SRMQ01000017">
    <property type="protein sequence ID" value="TGJ75439.1"/>
    <property type="molecule type" value="Genomic_DNA"/>
</dbReference>
<dbReference type="NCBIfam" id="TIGR01662">
    <property type="entry name" value="HAD-SF-IIIA"/>
    <property type="match status" value="1"/>
</dbReference>
<protein>
    <submittedName>
        <fullName evidence="1">Mitochondrial PGP phosphatase</fullName>
    </submittedName>
</protein>
<dbReference type="NCBIfam" id="TIGR01668">
    <property type="entry name" value="YqeG_hyp_ppase"/>
    <property type="match status" value="1"/>
</dbReference>
<dbReference type="InterPro" id="IPR036412">
    <property type="entry name" value="HAD-like_sf"/>
</dbReference>
<proteinExistence type="predicted"/>
<gene>
    <name evidence="1" type="ORF">CAGA_23880</name>
</gene>
<keyword evidence="2" id="KW-1185">Reference proteome</keyword>
<dbReference type="Proteomes" id="UP000297714">
    <property type="component" value="Unassembled WGS sequence"/>
</dbReference>
<evidence type="ECO:0000313" key="2">
    <source>
        <dbReference type="Proteomes" id="UP000297714"/>
    </source>
</evidence>